<dbReference type="InterPro" id="IPR044038">
    <property type="entry name" value="dATP/dGTP_diPOhydrolase_N"/>
</dbReference>
<proteinExistence type="predicted"/>
<evidence type="ECO:0000313" key="3">
    <source>
        <dbReference type="Proteomes" id="UP001201985"/>
    </source>
</evidence>
<feature type="non-terminal residue" evidence="2">
    <location>
        <position position="1"/>
    </location>
</feature>
<dbReference type="Proteomes" id="UP001201985">
    <property type="component" value="Unassembled WGS sequence"/>
</dbReference>
<gene>
    <name evidence="2" type="ORF">MON41_06755</name>
</gene>
<sequence>GDRNWEKGMEFGKVYASLMRHLIAWWQGEEKDAESGLPHLCHIAWNVQALVEYDRRVKNGTLPAEVDDRPHVVRTA</sequence>
<dbReference type="EMBL" id="JALBUU010000004">
    <property type="protein sequence ID" value="MCI0753458.1"/>
    <property type="molecule type" value="Genomic_DNA"/>
</dbReference>
<feature type="domain" description="dATP/dGTP diphosphohydrolase N-terminal" evidence="1">
    <location>
        <begin position="2"/>
        <end position="58"/>
    </location>
</feature>
<protein>
    <submittedName>
        <fullName evidence="2">DUF5664 domain-containing protein</fullName>
    </submittedName>
</protein>
<reference evidence="2 3" key="1">
    <citation type="submission" date="2022-03" db="EMBL/GenBank/DDBJ databases">
        <title>Complete genome analysis of Roseomonas KG 17.1 : a prolific producer of plant growth promoters.</title>
        <authorList>
            <person name="Saadouli I."/>
            <person name="Najjari A."/>
            <person name="Mosbah A."/>
            <person name="Ouzari H.I."/>
        </authorList>
    </citation>
    <scope>NUCLEOTIDE SEQUENCE [LARGE SCALE GENOMIC DNA]</scope>
    <source>
        <strain evidence="2 3">KG17-1</strain>
    </source>
</reference>
<dbReference type="RefSeq" id="WP_241792685.1">
    <property type="nucleotide sequence ID" value="NZ_JALBUU010000004.1"/>
</dbReference>
<organism evidence="2 3">
    <name type="scientific">Teichococcus vastitatis</name>
    <dbReference type="NCBI Taxonomy" id="2307076"/>
    <lineage>
        <taxon>Bacteria</taxon>
        <taxon>Pseudomonadati</taxon>
        <taxon>Pseudomonadota</taxon>
        <taxon>Alphaproteobacteria</taxon>
        <taxon>Acetobacterales</taxon>
        <taxon>Roseomonadaceae</taxon>
        <taxon>Roseomonas</taxon>
    </lineage>
</organism>
<evidence type="ECO:0000313" key="2">
    <source>
        <dbReference type="EMBL" id="MCI0753458.1"/>
    </source>
</evidence>
<evidence type="ECO:0000259" key="1">
    <source>
        <dbReference type="Pfam" id="PF18909"/>
    </source>
</evidence>
<name>A0ABS9W330_9PROT</name>
<keyword evidence="3" id="KW-1185">Reference proteome</keyword>
<dbReference type="Pfam" id="PF18909">
    <property type="entry name" value="dGTP_diPhyd_N"/>
    <property type="match status" value="1"/>
</dbReference>
<comment type="caution">
    <text evidence="2">The sequence shown here is derived from an EMBL/GenBank/DDBJ whole genome shotgun (WGS) entry which is preliminary data.</text>
</comment>
<accession>A0ABS9W330</accession>